<evidence type="ECO:0000259" key="11">
    <source>
        <dbReference type="PROSITE" id="PS51278"/>
    </source>
</evidence>
<keyword evidence="4 9" id="KW-0547">Nucleotide-binding</keyword>
<dbReference type="SUPFAM" id="SSF52402">
    <property type="entry name" value="Adenine nucleotide alpha hydrolases-like"/>
    <property type="match status" value="1"/>
</dbReference>
<dbReference type="Pfam" id="PF00733">
    <property type="entry name" value="Asn_synthase"/>
    <property type="match status" value="1"/>
</dbReference>
<dbReference type="SUPFAM" id="SSF56235">
    <property type="entry name" value="N-terminal nucleophile aminohydrolases (Ntn hydrolases)"/>
    <property type="match status" value="1"/>
</dbReference>
<feature type="binding site" evidence="9">
    <location>
        <position position="313"/>
    </location>
    <ligand>
        <name>ATP</name>
        <dbReference type="ChEBI" id="CHEBI:30616"/>
    </ligand>
</feature>
<keyword evidence="8" id="KW-0061">Asparagine biosynthesis</keyword>
<proteinExistence type="inferred from homology"/>
<sequence>MCGLAGIFGTPAIDREPVARRMATAIISRGPDDEGVWSDKEAGIFLAHRRLSILDLTTAGHQPMASACGRYIIAFNGEIYNHRALRAEIEAALGLSREAAAARWRGHSDTEVLLAAVSNWGLIEALRRAVGMFALAVWDRATRTLQLARDRVGEKPLYYSHVGGCLRFASELKALHADPAWQPQIDRDALALYMRHAYVPAPHTIYRETFKVQPGTVLSFRSGNEAPVQQTYWSAWDVASKAASGLTGSADAFPAADLGRATDALEAVLGDAIELQMVADVPLGAFLSGGIDSSTIVALMQARSTRPVRTFTIGFDEGGYDEAVHAKAVARYLGTEHTELYVSAGQALSVVDSLPQMFDEPFGDSSQIPTFLVAQMARQHVTVSLSGDAGDELLGGYNRYFLARGIWDRVRGWPLPMRRAIASVLQGVTPERWNRLIGAAPSLLPARYRHANPGDKLHKLAGMLDARSMREVYRRLVSLWNEPGHLVRGSREPQGPLCDERPWRELGDPSLAMMYLDLLTYLPDDILVKVDRAAMAVGLETRVPLLDHRVIEFAWRLPVSMKVRGGIGKLLLREVLYRHVPRALVERPKMGFGIPLDAWLRGPLRAWAEDLLDESRLRSQGFLDPETVRLKWTEHLSGRRNWQYALWNVLMFQAWYAHWHERKA</sequence>
<feature type="active site" description="For GATase activity" evidence="8">
    <location>
        <position position="2"/>
    </location>
</feature>
<name>A0A9D7E0Z1_9PROT</name>
<evidence type="ECO:0000313" key="13">
    <source>
        <dbReference type="Proteomes" id="UP000807785"/>
    </source>
</evidence>
<dbReference type="InterPro" id="IPR001962">
    <property type="entry name" value="Asn_synthase"/>
</dbReference>
<evidence type="ECO:0000256" key="1">
    <source>
        <dbReference type="ARBA" id="ARBA00005187"/>
    </source>
</evidence>
<dbReference type="PROSITE" id="PS51278">
    <property type="entry name" value="GATASE_TYPE_2"/>
    <property type="match status" value="1"/>
</dbReference>
<evidence type="ECO:0000256" key="8">
    <source>
        <dbReference type="PIRSR" id="PIRSR001589-1"/>
    </source>
</evidence>
<organism evidence="12 13">
    <name type="scientific">Candidatus Methylophosphatis roskildensis</name>
    <dbReference type="NCBI Taxonomy" id="2899263"/>
    <lineage>
        <taxon>Bacteria</taxon>
        <taxon>Pseudomonadati</taxon>
        <taxon>Pseudomonadota</taxon>
        <taxon>Betaproteobacteria</taxon>
        <taxon>Nitrosomonadales</taxon>
        <taxon>Sterolibacteriaceae</taxon>
        <taxon>Candidatus Methylophosphatis</taxon>
    </lineage>
</organism>
<dbReference type="PIRSF" id="PIRSF001589">
    <property type="entry name" value="Asn_synthetase_glu-h"/>
    <property type="match status" value="1"/>
</dbReference>
<dbReference type="PANTHER" id="PTHR43284">
    <property type="entry name" value="ASPARAGINE SYNTHETASE (GLUTAMINE-HYDROLYZING)"/>
    <property type="match status" value="1"/>
</dbReference>
<dbReference type="Pfam" id="PF13522">
    <property type="entry name" value="GATase_6"/>
    <property type="match status" value="1"/>
</dbReference>
<keyword evidence="12" id="KW-0436">Ligase</keyword>
<dbReference type="InterPro" id="IPR051786">
    <property type="entry name" value="ASN_synthetase/amidase"/>
</dbReference>
<dbReference type="InterPro" id="IPR006426">
    <property type="entry name" value="Asn_synth_AEB"/>
</dbReference>
<dbReference type="InterPro" id="IPR029055">
    <property type="entry name" value="Ntn_hydrolases_N"/>
</dbReference>
<evidence type="ECO:0000256" key="10">
    <source>
        <dbReference type="PIRSR" id="PIRSR001589-3"/>
    </source>
</evidence>
<dbReference type="GO" id="GO:0006529">
    <property type="term" value="P:asparagine biosynthetic process"/>
    <property type="evidence" value="ECO:0007669"/>
    <property type="project" value="UniProtKB-KW"/>
</dbReference>
<dbReference type="GO" id="GO:0005829">
    <property type="term" value="C:cytosol"/>
    <property type="evidence" value="ECO:0007669"/>
    <property type="project" value="TreeGrafter"/>
</dbReference>
<dbReference type="InterPro" id="IPR017932">
    <property type="entry name" value="GATase_2_dom"/>
</dbReference>
<dbReference type="CDD" id="cd00712">
    <property type="entry name" value="AsnB"/>
    <property type="match status" value="1"/>
</dbReference>
<dbReference type="InterPro" id="IPR033738">
    <property type="entry name" value="AsnB_N"/>
</dbReference>
<dbReference type="EC" id="6.3.5.4" evidence="3"/>
<evidence type="ECO:0000256" key="4">
    <source>
        <dbReference type="ARBA" id="ARBA00022741"/>
    </source>
</evidence>
<dbReference type="NCBIfam" id="TIGR01536">
    <property type="entry name" value="asn_synth_AEB"/>
    <property type="match status" value="1"/>
</dbReference>
<keyword evidence="8" id="KW-0028">Amino-acid biosynthesis</keyword>
<evidence type="ECO:0000256" key="2">
    <source>
        <dbReference type="ARBA" id="ARBA00005752"/>
    </source>
</evidence>
<reference evidence="12" key="1">
    <citation type="submission" date="2020-10" db="EMBL/GenBank/DDBJ databases">
        <title>Connecting structure to function with the recovery of over 1000 high-quality activated sludge metagenome-assembled genomes encoding full-length rRNA genes using long-read sequencing.</title>
        <authorList>
            <person name="Singleton C.M."/>
            <person name="Petriglieri F."/>
            <person name="Kristensen J.M."/>
            <person name="Kirkegaard R.H."/>
            <person name="Michaelsen T.Y."/>
            <person name="Andersen M.H."/>
            <person name="Karst S.M."/>
            <person name="Dueholm M.S."/>
            <person name="Nielsen P.H."/>
            <person name="Albertsen M."/>
        </authorList>
    </citation>
    <scope>NUCLEOTIDE SEQUENCE</scope>
    <source>
        <strain evidence="12">Bjer_18-Q3-R1-45_BAT3C.347</strain>
    </source>
</reference>
<comment type="catalytic activity">
    <reaction evidence="7">
        <text>L-aspartate + L-glutamine + ATP + H2O = L-asparagine + L-glutamate + AMP + diphosphate + H(+)</text>
        <dbReference type="Rhea" id="RHEA:12228"/>
        <dbReference type="ChEBI" id="CHEBI:15377"/>
        <dbReference type="ChEBI" id="CHEBI:15378"/>
        <dbReference type="ChEBI" id="CHEBI:29985"/>
        <dbReference type="ChEBI" id="CHEBI:29991"/>
        <dbReference type="ChEBI" id="CHEBI:30616"/>
        <dbReference type="ChEBI" id="CHEBI:33019"/>
        <dbReference type="ChEBI" id="CHEBI:58048"/>
        <dbReference type="ChEBI" id="CHEBI:58359"/>
        <dbReference type="ChEBI" id="CHEBI:456215"/>
        <dbReference type="EC" id="6.3.5.4"/>
    </reaction>
</comment>
<feature type="binding site" evidence="9">
    <location>
        <begin position="386"/>
        <end position="387"/>
    </location>
    <ligand>
        <name>ATP</name>
        <dbReference type="ChEBI" id="CHEBI:30616"/>
    </ligand>
</feature>
<keyword evidence="5 9" id="KW-0067">ATP-binding</keyword>
<comment type="caution">
    <text evidence="12">The sequence shown here is derived from an EMBL/GenBank/DDBJ whole genome shotgun (WGS) entry which is preliminary data.</text>
</comment>
<dbReference type="GO" id="GO:0005524">
    <property type="term" value="F:ATP binding"/>
    <property type="evidence" value="ECO:0007669"/>
    <property type="project" value="UniProtKB-KW"/>
</dbReference>
<feature type="binding site" evidence="9">
    <location>
        <position position="109"/>
    </location>
    <ligand>
        <name>L-glutamine</name>
        <dbReference type="ChEBI" id="CHEBI:58359"/>
    </ligand>
</feature>
<feature type="domain" description="Glutamine amidotransferase type-2" evidence="11">
    <location>
        <begin position="2"/>
        <end position="223"/>
    </location>
</feature>
<evidence type="ECO:0000256" key="6">
    <source>
        <dbReference type="ARBA" id="ARBA00022962"/>
    </source>
</evidence>
<evidence type="ECO:0000313" key="12">
    <source>
        <dbReference type="EMBL" id="MBK6972149.1"/>
    </source>
</evidence>
<comment type="similarity">
    <text evidence="2">Belongs to the asparagine synthetase family.</text>
</comment>
<dbReference type="EMBL" id="JADJEV010000002">
    <property type="protein sequence ID" value="MBK6972149.1"/>
    <property type="molecule type" value="Genomic_DNA"/>
</dbReference>
<dbReference type="AlphaFoldDB" id="A0A9D7E0Z1"/>
<evidence type="ECO:0000256" key="9">
    <source>
        <dbReference type="PIRSR" id="PIRSR001589-2"/>
    </source>
</evidence>
<feature type="site" description="Important for beta-aspartyl-AMP intermediate formation" evidence="10">
    <location>
        <position position="388"/>
    </location>
</feature>
<dbReference type="GO" id="GO:0004066">
    <property type="term" value="F:asparagine synthase (glutamine-hydrolyzing) activity"/>
    <property type="evidence" value="ECO:0007669"/>
    <property type="project" value="UniProtKB-EC"/>
</dbReference>
<dbReference type="CDD" id="cd01991">
    <property type="entry name" value="Asn_synthase_B_C"/>
    <property type="match status" value="1"/>
</dbReference>
<dbReference type="Gene3D" id="3.60.20.10">
    <property type="entry name" value="Glutamine Phosphoribosylpyrophosphate, subunit 1, domain 1"/>
    <property type="match status" value="1"/>
</dbReference>
<dbReference type="Gene3D" id="3.40.50.620">
    <property type="entry name" value="HUPs"/>
    <property type="match status" value="1"/>
</dbReference>
<dbReference type="InterPro" id="IPR014729">
    <property type="entry name" value="Rossmann-like_a/b/a_fold"/>
</dbReference>
<dbReference type="PANTHER" id="PTHR43284:SF1">
    <property type="entry name" value="ASPARAGINE SYNTHETASE"/>
    <property type="match status" value="1"/>
</dbReference>
<gene>
    <name evidence="12" type="primary">asnB</name>
    <name evidence="12" type="ORF">IPH26_04060</name>
</gene>
<evidence type="ECO:0000256" key="7">
    <source>
        <dbReference type="ARBA" id="ARBA00048741"/>
    </source>
</evidence>
<comment type="pathway">
    <text evidence="1">Amino-acid biosynthesis; L-asparagine biosynthesis; L-asparagine from L-aspartate (L-Gln route): step 1/1.</text>
</comment>
<protein>
    <recommendedName>
        <fullName evidence="3">asparagine synthase (glutamine-hydrolyzing)</fullName>
        <ecNumber evidence="3">6.3.5.4</ecNumber>
    </recommendedName>
</protein>
<accession>A0A9D7E0Z1</accession>
<evidence type="ECO:0000256" key="3">
    <source>
        <dbReference type="ARBA" id="ARBA00012737"/>
    </source>
</evidence>
<evidence type="ECO:0000256" key="5">
    <source>
        <dbReference type="ARBA" id="ARBA00022840"/>
    </source>
</evidence>
<keyword evidence="6 8" id="KW-0315">Glutamine amidotransferase</keyword>
<dbReference type="Proteomes" id="UP000807785">
    <property type="component" value="Unassembled WGS sequence"/>
</dbReference>